<dbReference type="OrthoDB" id="2187858at2759"/>
<dbReference type="EMBL" id="LGUB01001512">
    <property type="protein sequence ID" value="KRH91800.1"/>
    <property type="molecule type" value="Genomic_DNA"/>
</dbReference>
<proteinExistence type="predicted"/>
<organism evidence="1 2">
    <name type="scientific">Pseudoloma neurophilia</name>
    <dbReference type="NCBI Taxonomy" id="146866"/>
    <lineage>
        <taxon>Eukaryota</taxon>
        <taxon>Fungi</taxon>
        <taxon>Fungi incertae sedis</taxon>
        <taxon>Microsporidia</taxon>
        <taxon>Pseudoloma</taxon>
    </lineage>
</organism>
<dbReference type="AlphaFoldDB" id="A0A0R0LRB2"/>
<feature type="non-terminal residue" evidence="1">
    <location>
        <position position="1"/>
    </location>
</feature>
<keyword evidence="2" id="KW-1185">Reference proteome</keyword>
<dbReference type="Proteomes" id="UP000051530">
    <property type="component" value="Unassembled WGS sequence"/>
</dbReference>
<comment type="caution">
    <text evidence="1">The sequence shown here is derived from an EMBL/GenBank/DDBJ whole genome shotgun (WGS) entry which is preliminary data.</text>
</comment>
<feature type="non-terminal residue" evidence="1">
    <location>
        <position position="189"/>
    </location>
</feature>
<name>A0A0R0LRB2_9MICR</name>
<gene>
    <name evidence="1" type="ORF">M153_24360000569</name>
</gene>
<sequence length="189" mass="22228">SKESQAELIKQTIELYHSKDILKNTVDLTNLQNHDEICVFETFFSNLFEQFENNKNFGYIVKKKGKNDMFFSYNLKKLQEIPLFITNDMVIPLNTSSTVSLKTNDFKKPTAPVSLKTNDLKKPTDMVFFNSFNETLDKFFELKTPILKSSKRDKIKQAQLIYIQQLIREKDYFFEIGKIIEIDQQLSEI</sequence>
<evidence type="ECO:0000313" key="2">
    <source>
        <dbReference type="Proteomes" id="UP000051530"/>
    </source>
</evidence>
<evidence type="ECO:0000313" key="1">
    <source>
        <dbReference type="EMBL" id="KRH91800.1"/>
    </source>
</evidence>
<dbReference type="VEuPathDB" id="MicrosporidiaDB:M153_24360000569"/>
<accession>A0A0R0LRB2</accession>
<reference evidence="1 2" key="1">
    <citation type="submission" date="2015-07" db="EMBL/GenBank/DDBJ databases">
        <title>The genome of Pseudoloma neurophilia, a relevant intracellular parasite of the zebrafish.</title>
        <authorList>
            <person name="Ndikumana S."/>
            <person name="Pelin A."/>
            <person name="Sanders J."/>
            <person name="Corradi N."/>
        </authorList>
    </citation>
    <scope>NUCLEOTIDE SEQUENCE [LARGE SCALE GENOMIC DNA]</scope>
    <source>
        <strain evidence="1 2">MK1</strain>
    </source>
</reference>
<protein>
    <submittedName>
        <fullName evidence="1">Putative RNA-binding protein</fullName>
    </submittedName>
</protein>